<reference evidence="7" key="1">
    <citation type="submission" date="2019-11" db="EMBL/GenBank/DDBJ databases">
        <authorList>
            <person name="Jee S."/>
        </authorList>
    </citation>
    <scope>NUCLEOTIDE SEQUENCE [LARGE SCALE GENOMIC DNA]</scope>
    <source>
        <strain evidence="7">PZ1</strain>
    </source>
</reference>
<dbReference type="RefSeq" id="WP_039484962.1">
    <property type="nucleotide sequence ID" value="NZ_CP046377.1"/>
</dbReference>
<evidence type="ECO:0000256" key="3">
    <source>
        <dbReference type="ARBA" id="ARBA00023163"/>
    </source>
</evidence>
<dbReference type="PROSITE" id="PS00519">
    <property type="entry name" value="HTH_ASNC_1"/>
    <property type="match status" value="1"/>
</dbReference>
<dbReference type="GeneID" id="90770223"/>
<gene>
    <name evidence="5" type="ORF">ACIPSN_13660</name>
    <name evidence="6" type="ORF">GMX10_11770</name>
</gene>
<sequence>MKLDAIDRRILAALVNNGRMTTAEVAERIGLSPTPCGRRIRQMEMAGVIEGYSVKLNPGALGLGICVLISVKLSRPNPEAHREFVSAVSGMKEVTECMLVTGESDYMLRVWVKDMNTLADFVPTVLQGIPCVAETSTTLVMKHIGGTPLIP</sequence>
<evidence type="ECO:0000313" key="6">
    <source>
        <dbReference type="EMBL" id="QHQ24669.1"/>
    </source>
</evidence>
<dbReference type="SMART" id="SM00344">
    <property type="entry name" value="HTH_ASNC"/>
    <property type="match status" value="1"/>
</dbReference>
<feature type="domain" description="HTH asnC-type" evidence="4">
    <location>
        <begin position="3"/>
        <end position="64"/>
    </location>
</feature>
<dbReference type="EMBL" id="CP046377">
    <property type="protein sequence ID" value="QHQ24669.1"/>
    <property type="molecule type" value="Genomic_DNA"/>
</dbReference>
<dbReference type="InterPro" id="IPR011008">
    <property type="entry name" value="Dimeric_a/b-barrel"/>
</dbReference>
<dbReference type="Proteomes" id="UP001617714">
    <property type="component" value="Unassembled WGS sequence"/>
</dbReference>
<dbReference type="SUPFAM" id="SSF54909">
    <property type="entry name" value="Dimeric alpha+beta barrel"/>
    <property type="match status" value="1"/>
</dbReference>
<dbReference type="InterPro" id="IPR036388">
    <property type="entry name" value="WH-like_DNA-bd_sf"/>
</dbReference>
<dbReference type="InterPro" id="IPR019885">
    <property type="entry name" value="Tscrpt_reg_HTH_AsnC-type_CS"/>
</dbReference>
<dbReference type="PROSITE" id="PS50956">
    <property type="entry name" value="HTH_ASNC_2"/>
    <property type="match status" value="1"/>
</dbReference>
<dbReference type="InterPro" id="IPR019887">
    <property type="entry name" value="Tscrpt_reg_AsnC/Lrp_C"/>
</dbReference>
<dbReference type="PANTHER" id="PTHR30154:SF34">
    <property type="entry name" value="TRANSCRIPTIONAL REGULATOR AZLB"/>
    <property type="match status" value="1"/>
</dbReference>
<dbReference type="Gene3D" id="1.10.10.10">
    <property type="entry name" value="Winged helix-like DNA-binding domain superfamily/Winged helix DNA-binding domain"/>
    <property type="match status" value="1"/>
</dbReference>
<evidence type="ECO:0000256" key="2">
    <source>
        <dbReference type="ARBA" id="ARBA00023125"/>
    </source>
</evidence>
<evidence type="ECO:0000259" key="4">
    <source>
        <dbReference type="PROSITE" id="PS50956"/>
    </source>
</evidence>
<evidence type="ECO:0000313" key="7">
    <source>
        <dbReference type="Proteomes" id="UP000464054"/>
    </source>
</evidence>
<dbReference type="InterPro" id="IPR036390">
    <property type="entry name" value="WH_DNA-bd_sf"/>
</dbReference>
<dbReference type="GO" id="GO:0006355">
    <property type="term" value="P:regulation of DNA-templated transcription"/>
    <property type="evidence" value="ECO:0007669"/>
    <property type="project" value="UniProtKB-ARBA"/>
</dbReference>
<evidence type="ECO:0000256" key="1">
    <source>
        <dbReference type="ARBA" id="ARBA00023015"/>
    </source>
</evidence>
<dbReference type="SUPFAM" id="SSF46785">
    <property type="entry name" value="Winged helix' DNA-binding domain"/>
    <property type="match status" value="1"/>
</dbReference>
<proteinExistence type="predicted"/>
<keyword evidence="1" id="KW-0805">Transcription regulation</keyword>
<keyword evidence="3" id="KW-0804">Transcription</keyword>
<accession>A0AAP9IHS2</accession>
<evidence type="ECO:0000313" key="8">
    <source>
        <dbReference type="Proteomes" id="UP001617714"/>
    </source>
</evidence>
<name>A0AAP9IHS2_9GAMM</name>
<protein>
    <submittedName>
        <fullName evidence="5 6">AsnC family transcriptional regulator</fullName>
    </submittedName>
</protein>
<dbReference type="EMBL" id="JBIXKD010000014">
    <property type="protein sequence ID" value="MFJ5322385.1"/>
    <property type="molecule type" value="Genomic_DNA"/>
</dbReference>
<reference evidence="6" key="2">
    <citation type="journal article" date="2022" name="Plant Pathol J">
        <title>Comparative Genomic Analysis of Pathogenic Factors of Pectobacterium Species Isolated in South Korea Using Whole-Genome Sequencing.</title>
        <authorList>
            <person name="Jee S."/>
            <person name="Kang I.J."/>
            <person name="Bak G."/>
            <person name="Kang S."/>
            <person name="Lee J."/>
            <person name="Heu S."/>
            <person name="Hwang I."/>
        </authorList>
    </citation>
    <scope>NUCLEOTIDE SEQUENCE</scope>
    <source>
        <strain evidence="6">PZ1</strain>
    </source>
</reference>
<dbReference type="PANTHER" id="PTHR30154">
    <property type="entry name" value="LEUCINE-RESPONSIVE REGULATORY PROTEIN"/>
    <property type="match status" value="1"/>
</dbReference>
<dbReference type="GO" id="GO:0005829">
    <property type="term" value="C:cytosol"/>
    <property type="evidence" value="ECO:0007669"/>
    <property type="project" value="TreeGrafter"/>
</dbReference>
<dbReference type="Pfam" id="PF13412">
    <property type="entry name" value="HTH_24"/>
    <property type="match status" value="1"/>
</dbReference>
<organism evidence="6 7">
    <name type="scientific">Pectobacterium parvum</name>
    <dbReference type="NCBI Taxonomy" id="2778550"/>
    <lineage>
        <taxon>Bacteria</taxon>
        <taxon>Pseudomonadati</taxon>
        <taxon>Pseudomonadota</taxon>
        <taxon>Gammaproteobacteria</taxon>
        <taxon>Enterobacterales</taxon>
        <taxon>Pectobacteriaceae</taxon>
        <taxon>Pectobacterium</taxon>
    </lineage>
</organism>
<dbReference type="Pfam" id="PF01037">
    <property type="entry name" value="AsnC_trans_reg"/>
    <property type="match status" value="1"/>
</dbReference>
<dbReference type="CDD" id="cd00090">
    <property type="entry name" value="HTH_ARSR"/>
    <property type="match status" value="1"/>
</dbReference>
<reference evidence="5 8" key="3">
    <citation type="submission" date="2024-10" db="EMBL/GenBank/DDBJ databases">
        <authorList>
            <person name="Lu C.-H."/>
        </authorList>
    </citation>
    <scope>NUCLEOTIDE SEQUENCE [LARGE SCALE GENOMIC DNA]</scope>
    <source>
        <strain evidence="5 8">22QBSP01-2</strain>
    </source>
</reference>
<dbReference type="PRINTS" id="PR00033">
    <property type="entry name" value="HTHASNC"/>
</dbReference>
<dbReference type="Gene3D" id="3.30.70.920">
    <property type="match status" value="1"/>
</dbReference>
<dbReference type="AlphaFoldDB" id="A0AAP9IHS2"/>
<dbReference type="Proteomes" id="UP000464054">
    <property type="component" value="Chromosome"/>
</dbReference>
<dbReference type="GO" id="GO:0043565">
    <property type="term" value="F:sequence-specific DNA binding"/>
    <property type="evidence" value="ECO:0007669"/>
    <property type="project" value="InterPro"/>
</dbReference>
<dbReference type="InterPro" id="IPR000485">
    <property type="entry name" value="AsnC-type_HTH_dom"/>
</dbReference>
<dbReference type="InterPro" id="IPR011991">
    <property type="entry name" value="ArsR-like_HTH"/>
</dbReference>
<dbReference type="GO" id="GO:0043200">
    <property type="term" value="P:response to amino acid"/>
    <property type="evidence" value="ECO:0007669"/>
    <property type="project" value="TreeGrafter"/>
</dbReference>
<keyword evidence="8" id="KW-1185">Reference proteome</keyword>
<evidence type="ECO:0000313" key="5">
    <source>
        <dbReference type="EMBL" id="MFJ5322385.1"/>
    </source>
</evidence>
<dbReference type="InterPro" id="IPR019888">
    <property type="entry name" value="Tscrpt_reg_AsnC-like"/>
</dbReference>
<keyword evidence="2" id="KW-0238">DNA-binding</keyword>